<dbReference type="PANTHER" id="PTHR31339:SF9">
    <property type="entry name" value="PLASMIN AND FIBRONECTIN-BINDING PROTEIN A"/>
    <property type="match status" value="1"/>
</dbReference>
<dbReference type="CDD" id="cd04080">
    <property type="entry name" value="CBM6_cellulase-like"/>
    <property type="match status" value="1"/>
</dbReference>
<dbReference type="SUPFAM" id="SSF49373">
    <property type="entry name" value="Invasin/intimin cell-adhesion fragments"/>
    <property type="match status" value="1"/>
</dbReference>
<dbReference type="InterPro" id="IPR024535">
    <property type="entry name" value="RHGA/B-epi-like_pectate_lyase"/>
</dbReference>
<dbReference type="EMBL" id="PYGK01000018">
    <property type="protein sequence ID" value="PSL23302.1"/>
    <property type="molecule type" value="Genomic_DNA"/>
</dbReference>
<proteinExistence type="predicted"/>
<name>A0A2P8FNK3_9BACT</name>
<dbReference type="Pfam" id="PF03422">
    <property type="entry name" value="CBM_6"/>
    <property type="match status" value="1"/>
</dbReference>
<sequence>MNSTRAFSAHNGTRRSMTLLFALVLSIIMTGMMGTPAFSQNWRLAQPSYPTTDAFVITYSVADYGATGDGVTDVTSIFQDRLNALGTLGGGTLYVPAGKYVIRGTLLIPKGITLRGEWQKPTKGQPINGTILMAYAGRGDENATPFITMQTSAAVRDLAIWYPEQLPDNITPYPPAIIFGAPNYFGNEFCNAKNLTFVNAYTGILFSRTNGGTCPVINGIYGTPLSRGVEIDNIVDVGRIENINLSPAYWAGSGLPNAPAAGGGYANWIYQNGTGIVMRRNDWSYTAFVDIEGYAIGFHATTSIPSAPAIPNGQNYAMTFTNCKTGIYAEVVSNVGIMFARCTTVNCATGLAIGGGASTNGALQLHTCTFGGSIDAITADPTCVARIMLQQCTITGGNVNVGGGTFAASDCDFNNKAPQIVLGANARGIITGNRFKNGVNIENNSLYTNAIDHTPLTLKKLPPFPTITQPTHKPSRQVLYLATAAPFNAKPDGVTDNTTAIQNALTKASTDGGGIVFLPPGKYKVTGHLTVPTNVELKGAADNSTTPTGPGAVLEPYADKGNPNGTPFIKLSAGSGLQGITINYPEQLASLVPNFPAYPYTIQVTGSDVYIINVGLRAVYNGIDMFTYQCNNHYVDWLTGHVFHNAIKVGGGTSGGQISNTQFNTIAYAAGAESKFGSWPNSPQGDNAAIYSYQLNNMDFIILGNAQNEILYNDFVYGAHHGLILANEGSGASGISMGLGLDGTKNAISFEKLGAGGFDFINSQIVALNNNQDTSTSYLNTTGSFNGQINLYNSDYWGNPARSVVSDNGAINMQTANFAEPGFQNWGLIRNGSLNIHNSTIWPVGTLLNAGAEPKFSAHSSIVDSANIDAYKATLWKNNLGNIWGVSVAGAMDRQGWTASASVNTNNAKNALDSNTVTRWDTQGSQVNGQTFTVDMKTVNTINRIVLDATDSPSDSPAGYSAYISNDGTNWGSPIASGTGPQGMTLITFPEKVGRYIRIVQTGAKGNYWSIHEFYVFGRVNVASVSVTPSSGSLNIGSTQKLTATILPANATNKAKNWTSSNPAIATVDTSGKVTTIAPGIVTITVTTVDGNKTASCIDTVKASNNAYGGTPAAIPGKIEAENFDNGGQGLAYSDADPTNSGGLYRSEGVDVEACSDGGYDVGYIAAGEWLNYTVNITTPGTYTLQTRIASPYGSRRLHVELDGVNISGTINVPNTNGWQTFQTLTATTPALTTGIKTLRIVMETDGFNLDYLTLTRTGTASTTKLADNTADADIIAYPNPVTGNQLNLQLINHTAGKYHVILFNSLNQPVFTTAINVSNVSNVSKTTSTYPLSLQHTLPAGYYMLEVIDQKGNREVKKIIVQ</sequence>
<dbReference type="SUPFAM" id="SSF51126">
    <property type="entry name" value="Pectin lyase-like"/>
    <property type="match status" value="2"/>
</dbReference>
<gene>
    <name evidence="4" type="ORF">CLV42_11817</name>
</gene>
<keyword evidence="1" id="KW-0732">Signal</keyword>
<dbReference type="NCBIfam" id="TIGR04183">
    <property type="entry name" value="Por_Secre_tail"/>
    <property type="match status" value="1"/>
</dbReference>
<evidence type="ECO:0000256" key="1">
    <source>
        <dbReference type="ARBA" id="ARBA00022729"/>
    </source>
</evidence>
<dbReference type="InterPro" id="IPR006584">
    <property type="entry name" value="Cellulose-bd_IV"/>
</dbReference>
<dbReference type="PANTHER" id="PTHR31339">
    <property type="entry name" value="PECTIN LYASE-RELATED"/>
    <property type="match status" value="1"/>
</dbReference>
<reference evidence="4 5" key="1">
    <citation type="submission" date="2018-03" db="EMBL/GenBank/DDBJ databases">
        <title>Genomic Encyclopedia of Archaeal and Bacterial Type Strains, Phase II (KMG-II): from individual species to whole genera.</title>
        <authorList>
            <person name="Goeker M."/>
        </authorList>
    </citation>
    <scope>NUCLEOTIDE SEQUENCE [LARGE SCALE GENOMIC DNA]</scope>
    <source>
        <strain evidence="4 5">DSM 18107</strain>
    </source>
</reference>
<organism evidence="4 5">
    <name type="scientific">Chitinophaga ginsengisoli</name>
    <dbReference type="NCBI Taxonomy" id="363837"/>
    <lineage>
        <taxon>Bacteria</taxon>
        <taxon>Pseudomonadati</taxon>
        <taxon>Bacteroidota</taxon>
        <taxon>Chitinophagia</taxon>
        <taxon>Chitinophagales</taxon>
        <taxon>Chitinophagaceae</taxon>
        <taxon>Chitinophaga</taxon>
    </lineage>
</organism>
<comment type="caution">
    <text evidence="4">The sequence shown here is derived from an EMBL/GenBank/DDBJ whole genome shotgun (WGS) entry which is preliminary data.</text>
</comment>
<dbReference type="GO" id="GO:0030246">
    <property type="term" value="F:carbohydrate binding"/>
    <property type="evidence" value="ECO:0007669"/>
    <property type="project" value="InterPro"/>
</dbReference>
<dbReference type="Pfam" id="PF12708">
    <property type="entry name" value="Pect-lyase_RHGA_epim"/>
    <property type="match status" value="2"/>
</dbReference>
<protein>
    <submittedName>
        <fullName evidence="4">Putative secreted protein (Por secretion system target)</fullName>
    </submittedName>
</protein>
<keyword evidence="5" id="KW-1185">Reference proteome</keyword>
<evidence type="ECO:0000259" key="2">
    <source>
        <dbReference type="PROSITE" id="PS50022"/>
    </source>
</evidence>
<dbReference type="InterPro" id="IPR005084">
    <property type="entry name" value="CBM6"/>
</dbReference>
<evidence type="ECO:0000313" key="5">
    <source>
        <dbReference type="Proteomes" id="UP000240978"/>
    </source>
</evidence>
<dbReference type="Gene3D" id="2.60.40.1080">
    <property type="match status" value="1"/>
</dbReference>
<dbReference type="PROSITE" id="PS51175">
    <property type="entry name" value="CBM6"/>
    <property type="match status" value="1"/>
</dbReference>
<evidence type="ECO:0000313" key="4">
    <source>
        <dbReference type="EMBL" id="PSL23302.1"/>
    </source>
</evidence>
<dbReference type="InterPro" id="IPR012334">
    <property type="entry name" value="Pectin_lyas_fold"/>
</dbReference>
<dbReference type="InterPro" id="IPR026444">
    <property type="entry name" value="Secre_tail"/>
</dbReference>
<dbReference type="InterPro" id="IPR008979">
    <property type="entry name" value="Galactose-bd-like_sf"/>
</dbReference>
<dbReference type="Pfam" id="PF02368">
    <property type="entry name" value="Big_2"/>
    <property type="match status" value="1"/>
</dbReference>
<dbReference type="Gene3D" id="2.60.120.260">
    <property type="entry name" value="Galactose-binding domain-like"/>
    <property type="match status" value="2"/>
</dbReference>
<dbReference type="InterPro" id="IPR003343">
    <property type="entry name" value="Big_2"/>
</dbReference>
<dbReference type="SMART" id="SM00606">
    <property type="entry name" value="CBD_IV"/>
    <property type="match status" value="1"/>
</dbReference>
<accession>A0A2P8FNK3</accession>
<dbReference type="Gene3D" id="2.160.20.10">
    <property type="entry name" value="Single-stranded right-handed beta-helix, Pectin lyase-like"/>
    <property type="match status" value="2"/>
</dbReference>
<feature type="domain" description="CBM6" evidence="3">
    <location>
        <begin position="1117"/>
        <end position="1256"/>
    </location>
</feature>
<dbReference type="Proteomes" id="UP000240978">
    <property type="component" value="Unassembled WGS sequence"/>
</dbReference>
<dbReference type="SMART" id="SM00635">
    <property type="entry name" value="BID_2"/>
    <property type="match status" value="1"/>
</dbReference>
<dbReference type="InterPro" id="IPR000421">
    <property type="entry name" value="FA58C"/>
</dbReference>
<dbReference type="InterPro" id="IPR011050">
    <property type="entry name" value="Pectin_lyase_fold/virulence"/>
</dbReference>
<dbReference type="SUPFAM" id="SSF49785">
    <property type="entry name" value="Galactose-binding domain-like"/>
    <property type="match status" value="2"/>
</dbReference>
<dbReference type="Pfam" id="PF00754">
    <property type="entry name" value="F5_F8_type_C"/>
    <property type="match status" value="1"/>
</dbReference>
<feature type="domain" description="F5/8 type C" evidence="2">
    <location>
        <begin position="879"/>
        <end position="1019"/>
    </location>
</feature>
<dbReference type="OrthoDB" id="9795222at2"/>
<evidence type="ECO:0000259" key="3">
    <source>
        <dbReference type="PROSITE" id="PS51175"/>
    </source>
</evidence>
<dbReference type="InterPro" id="IPR051801">
    <property type="entry name" value="GH28_Enzymes"/>
</dbReference>
<dbReference type="RefSeq" id="WP_106605419.1">
    <property type="nucleotide sequence ID" value="NZ_PYGK01000018.1"/>
</dbReference>
<dbReference type="InterPro" id="IPR008964">
    <property type="entry name" value="Invasin/intimin_cell_adhesion"/>
</dbReference>
<dbReference type="PROSITE" id="PS50022">
    <property type="entry name" value="FA58C_3"/>
    <property type="match status" value="1"/>
</dbReference>